<dbReference type="AlphaFoldDB" id="A0AA46PE39"/>
<evidence type="ECO:0000313" key="2">
    <source>
        <dbReference type="Proteomes" id="UP001163947"/>
    </source>
</evidence>
<dbReference type="RefSeq" id="WP_072634555.1">
    <property type="nucleotide sequence ID" value="NZ_CP069306.1"/>
</dbReference>
<dbReference type="EMBL" id="CP106982">
    <property type="protein sequence ID" value="UYF93147.1"/>
    <property type="molecule type" value="Genomic_DNA"/>
</dbReference>
<gene>
    <name evidence="1" type="ORF">OCS65_22235</name>
</gene>
<name>A0AA46PE39_9NOCA</name>
<organism evidence="1 2">
    <name type="scientific">Rhodococcus aetherivorans</name>
    <dbReference type="NCBI Taxonomy" id="191292"/>
    <lineage>
        <taxon>Bacteria</taxon>
        <taxon>Bacillati</taxon>
        <taxon>Actinomycetota</taxon>
        <taxon>Actinomycetes</taxon>
        <taxon>Mycobacteriales</taxon>
        <taxon>Nocardiaceae</taxon>
        <taxon>Rhodococcus</taxon>
    </lineage>
</organism>
<reference evidence="1" key="1">
    <citation type="submission" date="2022-09" db="EMBL/GenBank/DDBJ databases">
        <title>The genome sequence of Rhodococcus aetherivorans N1.</title>
        <authorList>
            <person name="Jiang W."/>
        </authorList>
    </citation>
    <scope>NUCLEOTIDE SEQUENCE</scope>
    <source>
        <strain evidence="1">N1</strain>
    </source>
</reference>
<protein>
    <submittedName>
        <fullName evidence="1">Uncharacterized protein</fullName>
    </submittedName>
</protein>
<dbReference type="Proteomes" id="UP001163947">
    <property type="component" value="Chromosome"/>
</dbReference>
<evidence type="ECO:0000313" key="1">
    <source>
        <dbReference type="EMBL" id="UYF93147.1"/>
    </source>
</evidence>
<accession>A0AA46PE39</accession>
<dbReference type="GeneID" id="83623195"/>
<proteinExistence type="predicted"/>
<sequence length="413" mass="43960">MNRLSVVDEIFLHRHRGLGMPVALQGLWRTGDTVGAPLLISLHDALGRSPLGRRVVRPHVPGARPRLEPGHHSYPLRYPPEPIPAADVLAWADQQAEVDVNPELGPGWALTATRVEGGGTVVSLVCSHVLADARGLIDAVADALAERIRPSDPARVSDVRDAARLVRRVARGMRRARWSPATEKPPRPRPIRSPARTALLDVDATAWDTAADAAGGTPNSLFLALAAGIAHRAGLDWPLRIAVPVDGRTAAPGLPDDGAGNGVTMTEVVVDASDTPASIRHRARAAYTRRREGAPHGLPDEVLQLLPDRLAARLAAGAGERDLLCSNIGPLPPVLDGFGPHRTTGVATRAVHPGLATARASTSTRLAAYLCRQGDRYTLALVALDDEHFPTRAALRADTDAELAAHGLHGRHW</sequence>